<feature type="transmembrane region" description="Helical" evidence="5">
    <location>
        <begin position="84"/>
        <end position="104"/>
    </location>
</feature>
<evidence type="ECO:0000256" key="1">
    <source>
        <dbReference type="ARBA" id="ARBA00004141"/>
    </source>
</evidence>
<dbReference type="Pfam" id="PF04893">
    <property type="entry name" value="Yip1"/>
    <property type="match status" value="1"/>
</dbReference>
<dbReference type="EMBL" id="LAHO01000016">
    <property type="protein sequence ID" value="KKO44464.1"/>
    <property type="molecule type" value="Genomic_DNA"/>
</dbReference>
<sequence length="183" mass="19871">MAVETCANGIALEISPDNKTAKALYESLGYQQQTEYLHLIMFGALLGGMAGGLISIFLFSWLLKISGRWIGGQATSEHLRAAMAWGAIPILCTLLLWVPLLALYGNAMFSSDTQRITDNLVPYFILIFLELLLAIWGVILIIKCVGQVQGFSAWRALGNVMLAILLFIVPVVLLGVLVAVMTG</sequence>
<feature type="transmembrane region" description="Helical" evidence="5">
    <location>
        <begin position="124"/>
        <end position="145"/>
    </location>
</feature>
<keyword evidence="8" id="KW-1185">Reference proteome</keyword>
<evidence type="ECO:0000256" key="3">
    <source>
        <dbReference type="ARBA" id="ARBA00022989"/>
    </source>
</evidence>
<evidence type="ECO:0000313" key="8">
    <source>
        <dbReference type="Proteomes" id="UP000034228"/>
    </source>
</evidence>
<keyword evidence="2 5" id="KW-0812">Transmembrane</keyword>
<evidence type="ECO:0000259" key="6">
    <source>
        <dbReference type="Pfam" id="PF04893"/>
    </source>
</evidence>
<dbReference type="OrthoDB" id="9792929at2"/>
<feature type="transmembrane region" description="Helical" evidence="5">
    <location>
        <begin position="157"/>
        <end position="181"/>
    </location>
</feature>
<dbReference type="Proteomes" id="UP000034228">
    <property type="component" value="Unassembled WGS sequence"/>
</dbReference>
<dbReference type="AlphaFoldDB" id="A0A0M2V265"/>
<evidence type="ECO:0000256" key="2">
    <source>
        <dbReference type="ARBA" id="ARBA00022692"/>
    </source>
</evidence>
<evidence type="ECO:0000313" key="7">
    <source>
        <dbReference type="EMBL" id="KKO44464.1"/>
    </source>
</evidence>
<dbReference type="RefSeq" id="WP_046558642.1">
    <property type="nucleotide sequence ID" value="NZ_LAHO01000016.1"/>
</dbReference>
<dbReference type="InterPro" id="IPR006977">
    <property type="entry name" value="Yip1_dom"/>
</dbReference>
<dbReference type="STRING" id="336831.WG68_15530"/>
<accession>A0A0M2V265</accession>
<feature type="domain" description="Yip1" evidence="6">
    <location>
        <begin position="38"/>
        <end position="173"/>
    </location>
</feature>
<protein>
    <recommendedName>
        <fullName evidence="6">Yip1 domain-containing protein</fullName>
    </recommendedName>
</protein>
<feature type="transmembrane region" description="Helical" evidence="5">
    <location>
        <begin position="36"/>
        <end position="63"/>
    </location>
</feature>
<proteinExistence type="predicted"/>
<comment type="subcellular location">
    <subcellularLocation>
        <location evidence="1">Membrane</location>
        <topology evidence="1">Multi-pass membrane protein</topology>
    </subcellularLocation>
</comment>
<reference evidence="7 8" key="1">
    <citation type="submission" date="2015-03" db="EMBL/GenBank/DDBJ databases">
        <title>Draft genome sequences of two protease-producing strains of Arsukibacterium isolated from two cold and alkaline environments.</title>
        <authorList>
            <person name="Lylloff J.E."/>
            <person name="Skov L.B."/>
            <person name="Jepsen M."/>
            <person name="Hallin P.F."/>
            <person name="Sorensen S.J."/>
            <person name="Stougaard P."/>
            <person name="Glaring M.A."/>
        </authorList>
    </citation>
    <scope>NUCLEOTIDE SEQUENCE [LARGE SCALE GENOMIC DNA]</scope>
    <source>
        <strain evidence="7 8">GCM72</strain>
    </source>
</reference>
<evidence type="ECO:0000256" key="5">
    <source>
        <dbReference type="SAM" id="Phobius"/>
    </source>
</evidence>
<comment type="caution">
    <text evidence="7">The sequence shown here is derived from an EMBL/GenBank/DDBJ whole genome shotgun (WGS) entry which is preliminary data.</text>
</comment>
<dbReference type="GO" id="GO:0016020">
    <property type="term" value="C:membrane"/>
    <property type="evidence" value="ECO:0007669"/>
    <property type="project" value="UniProtKB-SubCell"/>
</dbReference>
<gene>
    <name evidence="7" type="ORF">WG68_15530</name>
</gene>
<keyword evidence="4 5" id="KW-0472">Membrane</keyword>
<evidence type="ECO:0000256" key="4">
    <source>
        <dbReference type="ARBA" id="ARBA00023136"/>
    </source>
</evidence>
<name>A0A0M2V265_9GAMM</name>
<keyword evidence="3 5" id="KW-1133">Transmembrane helix</keyword>
<organism evidence="7 8">
    <name type="scientific">Arsukibacterium ikkense</name>
    <dbReference type="NCBI Taxonomy" id="336831"/>
    <lineage>
        <taxon>Bacteria</taxon>
        <taxon>Pseudomonadati</taxon>
        <taxon>Pseudomonadota</taxon>
        <taxon>Gammaproteobacteria</taxon>
        <taxon>Chromatiales</taxon>
        <taxon>Chromatiaceae</taxon>
        <taxon>Arsukibacterium</taxon>
    </lineage>
</organism>